<keyword evidence="3 6" id="KW-0812">Transmembrane</keyword>
<organism evidence="8 9">
    <name type="scientific">Verrucosispora sioxanthis</name>
    <dbReference type="NCBI Taxonomy" id="2499994"/>
    <lineage>
        <taxon>Bacteria</taxon>
        <taxon>Bacillati</taxon>
        <taxon>Actinomycetota</taxon>
        <taxon>Actinomycetes</taxon>
        <taxon>Micromonosporales</taxon>
        <taxon>Micromonosporaceae</taxon>
        <taxon>Micromonospora</taxon>
    </lineage>
</organism>
<dbReference type="AlphaFoldDB" id="A0A6M1LCM2"/>
<feature type="transmembrane region" description="Helical" evidence="6">
    <location>
        <begin position="429"/>
        <end position="448"/>
    </location>
</feature>
<evidence type="ECO:0000256" key="4">
    <source>
        <dbReference type="ARBA" id="ARBA00022989"/>
    </source>
</evidence>
<reference evidence="8 9" key="1">
    <citation type="submission" date="2020-02" db="EMBL/GenBank/DDBJ databases">
        <title>Draft Genome Sequence of Verrucosispora sp. Strain CWR15, Isolated from Gulf of Mexico Sponge.</title>
        <authorList>
            <person name="Kennedy S.J."/>
            <person name="Cella E."/>
            <person name="Azarian T."/>
            <person name="Baker B.J."/>
            <person name="Shaw L.N."/>
        </authorList>
    </citation>
    <scope>NUCLEOTIDE SEQUENCE [LARGE SCALE GENOMIC DNA]</scope>
    <source>
        <strain evidence="8 9">CWR15</strain>
    </source>
</reference>
<evidence type="ECO:0000256" key="6">
    <source>
        <dbReference type="SAM" id="Phobius"/>
    </source>
</evidence>
<dbReference type="GO" id="GO:0005886">
    <property type="term" value="C:plasma membrane"/>
    <property type="evidence" value="ECO:0007669"/>
    <property type="project" value="UniProtKB-SubCell"/>
</dbReference>
<keyword evidence="9" id="KW-1185">Reference proteome</keyword>
<keyword evidence="4 6" id="KW-1133">Transmembrane helix</keyword>
<dbReference type="EMBL" id="SAIY01000012">
    <property type="protein sequence ID" value="NGM16010.1"/>
    <property type="molecule type" value="Genomic_DNA"/>
</dbReference>
<feature type="transmembrane region" description="Helical" evidence="6">
    <location>
        <begin position="24"/>
        <end position="44"/>
    </location>
</feature>
<name>A0A6M1LCM2_9ACTN</name>
<comment type="subcellular location">
    <subcellularLocation>
        <location evidence="1">Cell membrane</location>
        <topology evidence="1">Multi-pass membrane protein</topology>
    </subcellularLocation>
</comment>
<evidence type="ECO:0000313" key="8">
    <source>
        <dbReference type="EMBL" id="NGM16010.1"/>
    </source>
</evidence>
<dbReference type="Proteomes" id="UP000478148">
    <property type="component" value="Unassembled WGS sequence"/>
</dbReference>
<feature type="transmembrane region" description="Helical" evidence="6">
    <location>
        <begin position="332"/>
        <end position="359"/>
    </location>
</feature>
<proteinExistence type="predicted"/>
<sequence>MLATLGVVLLRCRGLDPGAGVDAYLSSVPVLVAVAAALVAVRLVPWPLRAAGRLAARARGAVLFLGVARAGRGAPVALGPLAVLIVAVSTGVFGGVVTSTVAAARDRAATLTVPADAWLSGYTFSPDAQDALSRVSGVTAVARVWVASNRRLVPEAGSPSRQIGTARVLVVDGPAFAQVVARSGVEVDVPAALRAAARGDGPVPAVVSSQVATQVGDQAAVDVQGRLYEFRVAEVVEAFPGVGLGTERFVVLPWQALPEYEYTPIIPNRYLVAGDDIDEADLLGVADDAQRRRQAAVLGVEVTRTQVPASLQTWRGYREDLDRTGANDVLTLAFTAGVAGGTALAVLAVGFAVVADAAGRGRMLSRLRTLGLSAGRGRRLLVYELVPLVLVAALTGAAVGAALPRILGPTLGLSAFVPGVPVRDHLDPLVLASVLGLVVLGLVTGLVVENLMNRRMRLGEVLRLGEENP</sequence>
<keyword evidence="2" id="KW-1003">Cell membrane</keyword>
<keyword evidence="5 6" id="KW-0472">Membrane</keyword>
<feature type="domain" description="ABC3 transporter permease C-terminal" evidence="7">
    <location>
        <begin position="342"/>
        <end position="447"/>
    </location>
</feature>
<evidence type="ECO:0000256" key="5">
    <source>
        <dbReference type="ARBA" id="ARBA00023136"/>
    </source>
</evidence>
<dbReference type="InterPro" id="IPR003838">
    <property type="entry name" value="ABC3_permease_C"/>
</dbReference>
<evidence type="ECO:0000256" key="3">
    <source>
        <dbReference type="ARBA" id="ARBA00022692"/>
    </source>
</evidence>
<feature type="transmembrane region" description="Helical" evidence="6">
    <location>
        <begin position="380"/>
        <end position="403"/>
    </location>
</feature>
<protein>
    <recommendedName>
        <fullName evidence="7">ABC3 transporter permease C-terminal domain-containing protein</fullName>
    </recommendedName>
</protein>
<evidence type="ECO:0000313" key="9">
    <source>
        <dbReference type="Proteomes" id="UP000478148"/>
    </source>
</evidence>
<gene>
    <name evidence="8" type="ORF">ENC19_26960</name>
</gene>
<dbReference type="Pfam" id="PF02687">
    <property type="entry name" value="FtsX"/>
    <property type="match status" value="1"/>
</dbReference>
<accession>A0A6M1LCM2</accession>
<dbReference type="RefSeq" id="WP_164449866.1">
    <property type="nucleotide sequence ID" value="NZ_SAIY01000012.1"/>
</dbReference>
<evidence type="ECO:0000256" key="2">
    <source>
        <dbReference type="ARBA" id="ARBA00022475"/>
    </source>
</evidence>
<evidence type="ECO:0000259" key="7">
    <source>
        <dbReference type="Pfam" id="PF02687"/>
    </source>
</evidence>
<comment type="caution">
    <text evidence="8">The sequence shown here is derived from an EMBL/GenBank/DDBJ whole genome shotgun (WGS) entry which is preliminary data.</text>
</comment>
<evidence type="ECO:0000256" key="1">
    <source>
        <dbReference type="ARBA" id="ARBA00004651"/>
    </source>
</evidence>
<feature type="transmembrane region" description="Helical" evidence="6">
    <location>
        <begin position="76"/>
        <end position="97"/>
    </location>
</feature>